<feature type="compositionally biased region" description="Pro residues" evidence="1">
    <location>
        <begin position="436"/>
        <end position="446"/>
    </location>
</feature>
<protein>
    <submittedName>
        <fullName evidence="2">Uncharacterized protein</fullName>
    </submittedName>
</protein>
<evidence type="ECO:0000313" key="2">
    <source>
        <dbReference type="EMBL" id="PPR03500.1"/>
    </source>
</evidence>
<sequence length="732" mass="81540">MVNPGAFKGKRKEYMISRKKDYGDAKDAGTIEDCLAEIIQTYFRMFPPDRPFDYEPTDEEITENLEKEYTDPQLPDPDELNESEYAVEMGKWKERRLTIKAVKGAYQYLKDRNMVKKNLKGSKNGYASLMFQLSGKRLEKPRQYSAVSVWRRPNRKDIEAAARKRCLAEKKSLKTGLAPIREEIANTWFQALSVEEKEKYDNLAHEEHVAAMKQWKKDKKDPLTSDPESRQRCIANLPAVVQPLLDLIADATGWKVTLLAGGPCPARGGRMSMVNLHSGTTLGEVPMTFGRFEHVRYAKYLTPMFTNFLRKCYTLEECRERALPVDEDMPAFDEADENGPTFQVLDTTVPSEVDDTRLSRGNHAPSRPPSRTGSPLPVSQAPRPLPSGQDTAQTPEAPRSHSPSSQSLSHHVPSPAPESPPASPYRAYSREHSSPPDSPCPPPSPAPSRAAAPFLPVPPVHAAPPEHSAPQVPLQQPAPSRAARAALSTASTPEPQAAKAADSNRGNKRAVDDDDMNEDRRKVMRVDTGLEEVSQPKPLTRKGKGKGKKRALVVPESSDETVQPRWFLDSMQMFTEGAVGLGSDGNGSLGQEWNSLVRLWSLFQRNAGFSTDSKLPTANRPFPIKEWIGRARSPTYRPTISNVAEYESTYTRWWASMQPEWRIVNGKVDPKLVEGDWSSLHLPGQNGLVSVIVALFYWGLAAQDQKVRKNAWLRAVRNCNTAISRLGAAPSA</sequence>
<dbReference type="AlphaFoldDB" id="A0A409YKD1"/>
<feature type="compositionally biased region" description="Pro residues" evidence="1">
    <location>
        <begin position="414"/>
        <end position="423"/>
    </location>
</feature>
<comment type="caution">
    <text evidence="2">The sequence shown here is derived from an EMBL/GenBank/DDBJ whole genome shotgun (WGS) entry which is preliminary data.</text>
</comment>
<feature type="compositionally biased region" description="Basic residues" evidence="1">
    <location>
        <begin position="539"/>
        <end position="551"/>
    </location>
</feature>
<keyword evidence="3" id="KW-1185">Reference proteome</keyword>
<feature type="compositionally biased region" description="Low complexity" evidence="1">
    <location>
        <begin position="400"/>
        <end position="413"/>
    </location>
</feature>
<proteinExistence type="predicted"/>
<feature type="region of interest" description="Disordered" evidence="1">
    <location>
        <begin position="330"/>
        <end position="556"/>
    </location>
</feature>
<evidence type="ECO:0000256" key="1">
    <source>
        <dbReference type="SAM" id="MobiDB-lite"/>
    </source>
</evidence>
<organism evidence="2 3">
    <name type="scientific">Panaeolus cyanescens</name>
    <dbReference type="NCBI Taxonomy" id="181874"/>
    <lineage>
        <taxon>Eukaryota</taxon>
        <taxon>Fungi</taxon>
        <taxon>Dikarya</taxon>
        <taxon>Basidiomycota</taxon>
        <taxon>Agaricomycotina</taxon>
        <taxon>Agaricomycetes</taxon>
        <taxon>Agaricomycetidae</taxon>
        <taxon>Agaricales</taxon>
        <taxon>Agaricineae</taxon>
        <taxon>Galeropsidaceae</taxon>
        <taxon>Panaeolus</taxon>
    </lineage>
</organism>
<dbReference type="EMBL" id="NHTK01001061">
    <property type="protein sequence ID" value="PPR03500.1"/>
    <property type="molecule type" value="Genomic_DNA"/>
</dbReference>
<evidence type="ECO:0000313" key="3">
    <source>
        <dbReference type="Proteomes" id="UP000284842"/>
    </source>
</evidence>
<name>A0A409YKD1_9AGAR</name>
<dbReference type="Proteomes" id="UP000284842">
    <property type="component" value="Unassembled WGS sequence"/>
</dbReference>
<gene>
    <name evidence="2" type="ORF">CVT24_012667</name>
</gene>
<feature type="compositionally biased region" description="Polar residues" evidence="1">
    <location>
        <begin position="340"/>
        <end position="350"/>
    </location>
</feature>
<feature type="compositionally biased region" description="Low complexity" evidence="1">
    <location>
        <begin position="463"/>
        <end position="493"/>
    </location>
</feature>
<dbReference type="STRING" id="181874.A0A409YKD1"/>
<reference evidence="2 3" key="1">
    <citation type="journal article" date="2018" name="Evol. Lett.">
        <title>Horizontal gene cluster transfer increased hallucinogenic mushroom diversity.</title>
        <authorList>
            <person name="Reynolds H.T."/>
            <person name="Vijayakumar V."/>
            <person name="Gluck-Thaler E."/>
            <person name="Korotkin H.B."/>
            <person name="Matheny P.B."/>
            <person name="Slot J.C."/>
        </authorList>
    </citation>
    <scope>NUCLEOTIDE SEQUENCE [LARGE SCALE GENOMIC DNA]</scope>
    <source>
        <strain evidence="2 3">2629</strain>
    </source>
</reference>
<accession>A0A409YKD1</accession>
<dbReference type="InParanoid" id="A0A409YKD1"/>
<dbReference type="OrthoDB" id="3250313at2759"/>